<feature type="region of interest" description="Disordered" evidence="1">
    <location>
        <begin position="99"/>
        <end position="131"/>
    </location>
</feature>
<feature type="region of interest" description="Disordered" evidence="1">
    <location>
        <begin position="1"/>
        <end position="84"/>
    </location>
</feature>
<evidence type="ECO:0000256" key="1">
    <source>
        <dbReference type="SAM" id="MobiDB-lite"/>
    </source>
</evidence>
<reference evidence="3 4" key="1">
    <citation type="journal article" date="2024" name="Commun. Biol.">
        <title>Comparative genomic analysis of thermophilic fungi reveals convergent evolutionary adaptations and gene losses.</title>
        <authorList>
            <person name="Steindorff A.S."/>
            <person name="Aguilar-Pontes M.V."/>
            <person name="Robinson A.J."/>
            <person name="Andreopoulos B."/>
            <person name="LaButti K."/>
            <person name="Kuo A."/>
            <person name="Mondo S."/>
            <person name="Riley R."/>
            <person name="Otillar R."/>
            <person name="Haridas S."/>
            <person name="Lipzen A."/>
            <person name="Grimwood J."/>
            <person name="Schmutz J."/>
            <person name="Clum A."/>
            <person name="Reid I.D."/>
            <person name="Moisan M.C."/>
            <person name="Butler G."/>
            <person name="Nguyen T.T.M."/>
            <person name="Dewar K."/>
            <person name="Conant G."/>
            <person name="Drula E."/>
            <person name="Henrissat B."/>
            <person name="Hansel C."/>
            <person name="Singer S."/>
            <person name="Hutchinson M.I."/>
            <person name="de Vries R.P."/>
            <person name="Natvig D.O."/>
            <person name="Powell A.J."/>
            <person name="Tsang A."/>
            <person name="Grigoriev I.V."/>
        </authorList>
    </citation>
    <scope>NUCLEOTIDE SEQUENCE [LARGE SCALE GENOMIC DNA]</scope>
    <source>
        <strain evidence="3 4">CBS 494.80</strain>
    </source>
</reference>
<feature type="domain" description="SWR1-complex protein 3" evidence="2">
    <location>
        <begin position="57"/>
        <end position="152"/>
    </location>
</feature>
<dbReference type="PANTHER" id="PTHR28108:SF1">
    <property type="entry name" value="SWR1-COMPLEX PROTEIN 3"/>
    <property type="match status" value="1"/>
</dbReference>
<gene>
    <name evidence="3" type="ORF">VTL71DRAFT_9206</name>
</gene>
<feature type="compositionally biased region" description="Polar residues" evidence="1">
    <location>
        <begin position="203"/>
        <end position="250"/>
    </location>
</feature>
<dbReference type="Proteomes" id="UP001595075">
    <property type="component" value="Unassembled WGS sequence"/>
</dbReference>
<comment type="caution">
    <text evidence="3">The sequence shown here is derived from an EMBL/GenBank/DDBJ whole genome shotgun (WGS) entry which is preliminary data.</text>
</comment>
<feature type="compositionally biased region" description="Pro residues" evidence="1">
    <location>
        <begin position="26"/>
        <end position="45"/>
    </location>
</feature>
<name>A0ABR4BSE4_9HELO</name>
<feature type="region of interest" description="Disordered" evidence="1">
    <location>
        <begin position="151"/>
        <end position="268"/>
    </location>
</feature>
<dbReference type="PANTHER" id="PTHR28108">
    <property type="entry name" value="SWR1-COMPLEX PROTEIN 3"/>
    <property type="match status" value="1"/>
</dbReference>
<organism evidence="3 4">
    <name type="scientific">Oculimacula yallundae</name>
    <dbReference type="NCBI Taxonomy" id="86028"/>
    <lineage>
        <taxon>Eukaryota</taxon>
        <taxon>Fungi</taxon>
        <taxon>Dikarya</taxon>
        <taxon>Ascomycota</taxon>
        <taxon>Pezizomycotina</taxon>
        <taxon>Leotiomycetes</taxon>
        <taxon>Helotiales</taxon>
        <taxon>Ploettnerulaceae</taxon>
        <taxon>Oculimacula</taxon>
    </lineage>
</organism>
<sequence>MERKRKLPARAARVESVSKKRTSTPPEQPTSTPTPTPPPPPPPPVEETLPRSIAPGKPLPTVETPQPENLPANRFQSIPESGVLVDSLHRSRQKWLSEGIFERYWTKPTKKKGAPDAPPDNPPKDSMTKLGSCSITVEPHTFEATMYAIKDPNPKPLLTTLPPQQQMYRPIIQYGPPGGVMPPAPSPVQQIQQRNTPPIPQASPRSQDVHMQNTTPAPPNNASSSNTPLNAAPTNRPTPSQPPSVANTPQSAPPAAPNKSTDPVIQMLAERAATDLSLKALMRIVANGEATPEELKRFQSHIDELTALTRAQKPSQAAEVAPPPTAPASSSTPNQQPNRAPSQPTPASHPPSVKAAPTPPPPAPVSQFQPQSQALRSKGPVPSTKPDISGVVFEFTGGNGDRYSFPKFSILETRPSGEVIVSFLIVRKGSSSDCPSYDPELDYYQPVTIRLHAHQPRQLDALQKIVAPPEEVRRYMNDIMDKATRAEYVLLAMRLPKEVEQTPAAEKEGEGEKADMMDYQITPWATTTPTPLLKVKPAKKAPTEDEVYQNFIASVT</sequence>
<evidence type="ECO:0000259" key="2">
    <source>
        <dbReference type="Pfam" id="PF24707"/>
    </source>
</evidence>
<dbReference type="EMBL" id="JAZHXI010000021">
    <property type="protein sequence ID" value="KAL2060565.1"/>
    <property type="molecule type" value="Genomic_DNA"/>
</dbReference>
<dbReference type="InterPro" id="IPR037651">
    <property type="entry name" value="Swc3"/>
</dbReference>
<accession>A0ABR4BSE4</accession>
<protein>
    <recommendedName>
        <fullName evidence="2">SWR1-complex protein 3 domain-containing protein</fullName>
    </recommendedName>
</protein>
<dbReference type="InterPro" id="IPR057558">
    <property type="entry name" value="Swc3_dom"/>
</dbReference>
<evidence type="ECO:0000313" key="3">
    <source>
        <dbReference type="EMBL" id="KAL2060565.1"/>
    </source>
</evidence>
<keyword evidence="4" id="KW-1185">Reference proteome</keyword>
<proteinExistence type="predicted"/>
<feature type="region of interest" description="Disordered" evidence="1">
    <location>
        <begin position="311"/>
        <end position="387"/>
    </location>
</feature>
<evidence type="ECO:0000313" key="4">
    <source>
        <dbReference type="Proteomes" id="UP001595075"/>
    </source>
</evidence>
<feature type="compositionally biased region" description="Low complexity" evidence="1">
    <location>
        <begin position="156"/>
        <end position="166"/>
    </location>
</feature>
<feature type="compositionally biased region" description="Low complexity" evidence="1">
    <location>
        <begin position="365"/>
        <end position="374"/>
    </location>
</feature>
<dbReference type="Pfam" id="PF24707">
    <property type="entry name" value="Swc3"/>
    <property type="match status" value="1"/>
</dbReference>